<protein>
    <recommendedName>
        <fullName evidence="7">Exportin-1</fullName>
    </recommendedName>
</protein>
<dbReference type="Gene3D" id="1.25.10.10">
    <property type="entry name" value="Leucine-rich Repeat Variant"/>
    <property type="match status" value="1"/>
</dbReference>
<dbReference type="GO" id="GO:0051170">
    <property type="term" value="P:import into nucleus"/>
    <property type="evidence" value="ECO:0007669"/>
    <property type="project" value="UniProtKB-ARBA"/>
</dbReference>
<keyword evidence="10" id="KW-1185">Reference proteome</keyword>
<dbReference type="GO" id="GO:0006611">
    <property type="term" value="P:protein export from nucleus"/>
    <property type="evidence" value="ECO:0007669"/>
    <property type="project" value="InterPro"/>
</dbReference>
<dbReference type="GO" id="GO:0000056">
    <property type="term" value="P:ribosomal small subunit export from nucleus"/>
    <property type="evidence" value="ECO:0007669"/>
    <property type="project" value="TreeGrafter"/>
</dbReference>
<dbReference type="InterPro" id="IPR011989">
    <property type="entry name" value="ARM-like"/>
</dbReference>
<evidence type="ECO:0000256" key="1">
    <source>
        <dbReference type="ARBA" id="ARBA00004123"/>
    </source>
</evidence>
<dbReference type="SUPFAM" id="SSF48371">
    <property type="entry name" value="ARM repeat"/>
    <property type="match status" value="2"/>
</dbReference>
<dbReference type="PROSITE" id="PS50166">
    <property type="entry name" value="IMPORTIN_B_NT"/>
    <property type="match status" value="1"/>
</dbReference>
<dbReference type="AlphaFoldDB" id="G0W865"/>
<name>G0W865_NAUDC</name>
<keyword evidence="6" id="KW-0539">Nucleus</keyword>
<dbReference type="HOGENOM" id="CLU_011906_0_0_1"/>
<dbReference type="eggNOG" id="KOG2020">
    <property type="taxonomic scope" value="Eukaryota"/>
</dbReference>
<reference evidence="9 10" key="1">
    <citation type="journal article" date="2011" name="Proc. Natl. Acad. Sci. U.S.A.">
        <title>Evolutionary erosion of yeast sex chromosomes by mating-type switching accidents.</title>
        <authorList>
            <person name="Gordon J.L."/>
            <person name="Armisen D."/>
            <person name="Proux-Wera E."/>
            <person name="Oheigeartaigh S.S."/>
            <person name="Byrne K.P."/>
            <person name="Wolfe K.H."/>
        </authorList>
    </citation>
    <scope>NUCLEOTIDE SEQUENCE [LARGE SCALE GENOMIC DNA]</scope>
    <source>
        <strain evidence="10">ATCC 10597 / BCRC 20456 / CBS 421 / NBRC 0211 / NRRL Y-12639</strain>
    </source>
</reference>
<keyword evidence="4" id="KW-0509">mRNA transport</keyword>
<dbReference type="GO" id="GO:0051028">
    <property type="term" value="P:mRNA transport"/>
    <property type="evidence" value="ECO:0007669"/>
    <property type="project" value="UniProtKB-KW"/>
</dbReference>
<keyword evidence="3" id="KW-0813">Transport</keyword>
<dbReference type="Pfam" id="PF18787">
    <property type="entry name" value="CRM1_repeat_3"/>
    <property type="match status" value="1"/>
</dbReference>
<dbReference type="FunFam" id="1.25.10.10:FF:001255">
    <property type="entry name" value="Exportin 1"/>
    <property type="match status" value="1"/>
</dbReference>
<dbReference type="InterPro" id="IPR040485">
    <property type="entry name" value="XPO1_repeat_3"/>
</dbReference>
<dbReference type="InterPro" id="IPR045065">
    <property type="entry name" value="XPO1/5"/>
</dbReference>
<comment type="similarity">
    <text evidence="2">Belongs to the exportin family.</text>
</comment>
<dbReference type="InterPro" id="IPR001494">
    <property type="entry name" value="Importin-beta_N"/>
</dbReference>
<dbReference type="Pfam" id="PF08767">
    <property type="entry name" value="CRM1_C"/>
    <property type="match status" value="1"/>
</dbReference>
<dbReference type="InterPro" id="IPR016024">
    <property type="entry name" value="ARM-type_fold"/>
</dbReference>
<evidence type="ECO:0000256" key="5">
    <source>
        <dbReference type="ARBA" id="ARBA00022927"/>
    </source>
</evidence>
<dbReference type="KEGG" id="ndi:NDAI_0C03160"/>
<dbReference type="GeneID" id="11496351"/>
<dbReference type="STRING" id="1071378.G0W865"/>
<evidence type="ECO:0000256" key="4">
    <source>
        <dbReference type="ARBA" id="ARBA00022816"/>
    </source>
</evidence>
<evidence type="ECO:0000256" key="2">
    <source>
        <dbReference type="ARBA" id="ARBA00009466"/>
    </source>
</evidence>
<dbReference type="OrthoDB" id="27218at2759"/>
<dbReference type="GO" id="GO:0000055">
    <property type="term" value="P:ribosomal large subunit export from nucleus"/>
    <property type="evidence" value="ECO:0007669"/>
    <property type="project" value="TreeGrafter"/>
</dbReference>
<dbReference type="GO" id="GO:0005634">
    <property type="term" value="C:nucleus"/>
    <property type="evidence" value="ECO:0007669"/>
    <property type="project" value="UniProtKB-SubCell"/>
</dbReference>
<evidence type="ECO:0000313" key="9">
    <source>
        <dbReference type="EMBL" id="CCD23976.1"/>
    </source>
</evidence>
<dbReference type="InterPro" id="IPR041235">
    <property type="entry name" value="Exp1_repeat_2"/>
</dbReference>
<dbReference type="PANTHER" id="PTHR11223">
    <property type="entry name" value="EXPORTIN 1/5"/>
    <property type="match status" value="1"/>
</dbReference>
<dbReference type="Proteomes" id="UP000000689">
    <property type="component" value="Chromosome 3"/>
</dbReference>
<dbReference type="SMART" id="SM00913">
    <property type="entry name" value="IBN_N"/>
    <property type="match status" value="1"/>
</dbReference>
<accession>G0W865</accession>
<dbReference type="InterPro" id="IPR013598">
    <property type="entry name" value="Exportin-1/Importin-b-like"/>
</dbReference>
<comment type="subcellular location">
    <subcellularLocation>
        <location evidence="1">Nucleus</location>
    </subcellularLocation>
</comment>
<dbReference type="InterPro" id="IPR014877">
    <property type="entry name" value="XPO1_C_dom"/>
</dbReference>
<dbReference type="GO" id="GO:0005737">
    <property type="term" value="C:cytoplasm"/>
    <property type="evidence" value="ECO:0007669"/>
    <property type="project" value="TreeGrafter"/>
</dbReference>
<dbReference type="SMART" id="SM01102">
    <property type="entry name" value="CRM1_C"/>
    <property type="match status" value="1"/>
</dbReference>
<gene>
    <name evidence="9" type="primary">NDAI0C03160</name>
    <name evidence="9" type="ordered locus">NDAI_0C03160</name>
</gene>
<dbReference type="Pfam" id="PF08389">
    <property type="entry name" value="Xpo1"/>
    <property type="match status" value="1"/>
</dbReference>
<dbReference type="PANTHER" id="PTHR11223:SF2">
    <property type="entry name" value="EXPORTIN-1"/>
    <property type="match status" value="1"/>
</dbReference>
<keyword evidence="5" id="KW-0653">Protein transport</keyword>
<feature type="domain" description="Importin N-terminal" evidence="8">
    <location>
        <begin position="34"/>
        <end position="100"/>
    </location>
</feature>
<evidence type="ECO:0000256" key="7">
    <source>
        <dbReference type="ARBA" id="ARBA00073514"/>
    </source>
</evidence>
<organism evidence="9 10">
    <name type="scientific">Naumovozyma dairenensis (strain ATCC 10597 / BCRC 20456 / CBS 421 / NBRC 0211 / NRRL Y-12639)</name>
    <name type="common">Saccharomyces dairenensis</name>
    <dbReference type="NCBI Taxonomy" id="1071378"/>
    <lineage>
        <taxon>Eukaryota</taxon>
        <taxon>Fungi</taxon>
        <taxon>Dikarya</taxon>
        <taxon>Ascomycota</taxon>
        <taxon>Saccharomycotina</taxon>
        <taxon>Saccharomycetes</taxon>
        <taxon>Saccharomycetales</taxon>
        <taxon>Saccharomycetaceae</taxon>
        <taxon>Naumovozyma</taxon>
    </lineage>
</organism>
<evidence type="ECO:0000256" key="3">
    <source>
        <dbReference type="ARBA" id="ARBA00022448"/>
    </source>
</evidence>
<dbReference type="RefSeq" id="XP_003669219.1">
    <property type="nucleotide sequence ID" value="XM_003669171.1"/>
</dbReference>
<dbReference type="Pfam" id="PF18784">
    <property type="entry name" value="CRM1_repeat_2"/>
    <property type="match status" value="1"/>
</dbReference>
<dbReference type="Pfam" id="PF03810">
    <property type="entry name" value="IBN_N"/>
    <property type="match status" value="1"/>
</dbReference>
<evidence type="ECO:0000259" key="8">
    <source>
        <dbReference type="PROSITE" id="PS50166"/>
    </source>
</evidence>
<dbReference type="GO" id="GO:0005049">
    <property type="term" value="F:nuclear export signal receptor activity"/>
    <property type="evidence" value="ECO:0007669"/>
    <property type="project" value="InterPro"/>
</dbReference>
<proteinExistence type="inferred from homology"/>
<sequence length="1050" mass="122257">MERITNNDGSINVNALDQIVDTFYKGTGPEQEEAQIILDTFQKEPYSWSFIDKIIQDSKNDQTKFISLSILDNTIQKQWNTLPIEQKLGIRNFLVGMIRSLCQDKNRFRATKGLLQKADLTLIDILKHEWPDHWDDFIPELTVLSSQTLEVCQNNVYILRLLSEEIFDLAPKRITQAKLLHLKEAISNQVDQIFQYFISILESTISPSVRRATSESILCYLQWIPLNYIYETELIELLISQVVTVAETRPITLKCLMSIIEIDIPEDDFYNERKSRALQIFDTVINMIKSSHVPNKSGLLNTNDSDEVFQESMIDFIKTFLIKYRSTLENDGRRQELEITHQYLLESKNISEPELFRNILEYWKDLAFKLNILSDQHRMLVKDPVMSAEESAFYQKVSFYQNYLSELSSIIIDNMEKPEEVVSIIDEDEDELITKIIVDGEENEIYLLEKEVLRYTANLDRFLNIQKIFYQEFTSLDTSEGWSITKLNSLCWALGAIPKCLEYEDERKLLLTFLEGLSNFSMRKADKKDKIACISNILYLSSRYPKSLNSDKVRLENIIIDIFKIIKAFTELQSMACDTFMKIVQQCKYDLINSIWGEPLLFMKTIIGELEQCIPVLEHDNVNILYESCGLLITEVKNAIEKEQLMEFLMAKPKAIWGEVTLKVQNDFSILLDSRFRKVVMHSLQMYSAVCKTTGPDFFYQFQLIYPQLLQLYALTTSILRNKCGSIASGISTLHDLLVIQKGILKLIELYISKSKSPHVIVNKFINPLFETILNDYKKEDAEMKNPEVLNCLTVIVTKVGSLIQEKVTLILEFFLECTVEMIDKNFDDYSEIQHCLYEFINATVKETFQSVLELPESYVGIFFKNILWAIQDPRSEIQDIGFQLANKITSNIHSLENTTFTLQFYKYYYLEFVCQTFSVMTDTCHQSEFVEQSILLMNLISMVFDNKVVIQLDSNKLLGNEGYLRKFISSLISSAFPHVEDIEITNFLNSLLVHLKDPSIFRRVLRDFLIQLKESHADLNNYLDVEQREKTLWQSHKLERQPISRLEDN</sequence>
<dbReference type="EMBL" id="HE580269">
    <property type="protein sequence ID" value="CCD23976.1"/>
    <property type="molecule type" value="Genomic_DNA"/>
</dbReference>
<dbReference type="GO" id="GO:0031267">
    <property type="term" value="F:small GTPase binding"/>
    <property type="evidence" value="ECO:0007669"/>
    <property type="project" value="InterPro"/>
</dbReference>
<evidence type="ECO:0000256" key="6">
    <source>
        <dbReference type="ARBA" id="ARBA00023242"/>
    </source>
</evidence>
<evidence type="ECO:0000313" key="10">
    <source>
        <dbReference type="Proteomes" id="UP000000689"/>
    </source>
</evidence>